<name>A0ABT5WPF1_9SPHN</name>
<feature type="domain" description="NIF system FeS cluster assembly NifU N-terminal" evidence="1">
    <location>
        <begin position="29"/>
        <end position="83"/>
    </location>
</feature>
<dbReference type="SUPFAM" id="SSF82649">
    <property type="entry name" value="SufE/NifU"/>
    <property type="match status" value="1"/>
</dbReference>
<comment type="caution">
    <text evidence="2">The sequence shown here is derived from an EMBL/GenBank/DDBJ whole genome shotgun (WGS) entry which is preliminary data.</text>
</comment>
<evidence type="ECO:0000259" key="1">
    <source>
        <dbReference type="Pfam" id="PF01592"/>
    </source>
</evidence>
<dbReference type="InterPro" id="IPR002871">
    <property type="entry name" value="NIF_FeS_clus_asmbl_NifU_N"/>
</dbReference>
<keyword evidence="3" id="KW-1185">Reference proteome</keyword>
<reference evidence="2 3" key="1">
    <citation type="submission" date="2023-03" db="EMBL/GenBank/DDBJ databases">
        <title>NovoSphingobium album sp. nov. isolated from polycyclic aromatic hydrocarbons- and heavy-metal polluted soil.</title>
        <authorList>
            <person name="Liu Z."/>
            <person name="Wang K."/>
        </authorList>
    </citation>
    <scope>NUCLEOTIDE SEQUENCE [LARGE SCALE GENOMIC DNA]</scope>
    <source>
        <strain evidence="2 3">H3SJ31-1</strain>
    </source>
</reference>
<dbReference type="CDD" id="cd06664">
    <property type="entry name" value="IscU_like"/>
    <property type="match status" value="1"/>
</dbReference>
<dbReference type="EMBL" id="JARESE010000028">
    <property type="protein sequence ID" value="MDE8651923.1"/>
    <property type="molecule type" value="Genomic_DNA"/>
</dbReference>
<sequence>MSATVLYTPEVLGLATGLSRYRWDADLPLQGDARSKSCGSTITLALALDDAGRIARVAVKSQACAIGQASAAIFADAAVGLTGADIHAAGLAIERWLAGAAPLPDWPGLAAIAAARDYPGRHGAVMLPWKAAMQLLPSP</sequence>
<accession>A0ABT5WPF1</accession>
<proteinExistence type="predicted"/>
<dbReference type="RefSeq" id="WP_275228002.1">
    <property type="nucleotide sequence ID" value="NZ_JARESE010000028.1"/>
</dbReference>
<organism evidence="2 3">
    <name type="scientific">Novosphingobium album</name>
    <name type="common">ex Liu et al. 2023</name>
    <dbReference type="NCBI Taxonomy" id="3031130"/>
    <lineage>
        <taxon>Bacteria</taxon>
        <taxon>Pseudomonadati</taxon>
        <taxon>Pseudomonadota</taxon>
        <taxon>Alphaproteobacteria</taxon>
        <taxon>Sphingomonadales</taxon>
        <taxon>Sphingomonadaceae</taxon>
        <taxon>Novosphingobium</taxon>
    </lineage>
</organism>
<protein>
    <submittedName>
        <fullName evidence="2">Iron-sulfur cluster assembly scaffold protein</fullName>
    </submittedName>
</protein>
<dbReference type="Pfam" id="PF01592">
    <property type="entry name" value="NifU_N"/>
    <property type="match status" value="1"/>
</dbReference>
<evidence type="ECO:0000313" key="2">
    <source>
        <dbReference type="EMBL" id="MDE8651923.1"/>
    </source>
</evidence>
<dbReference type="Gene3D" id="3.90.1010.10">
    <property type="match status" value="1"/>
</dbReference>
<dbReference type="Proteomes" id="UP001216253">
    <property type="component" value="Unassembled WGS sequence"/>
</dbReference>
<gene>
    <name evidence="2" type="ORF">PYV00_09345</name>
</gene>
<evidence type="ECO:0000313" key="3">
    <source>
        <dbReference type="Proteomes" id="UP001216253"/>
    </source>
</evidence>